<dbReference type="CDD" id="cd13832">
    <property type="entry name" value="IHF"/>
    <property type="match status" value="1"/>
</dbReference>
<sequence length="97" mass="11120">MAEKVRKTDIMNEVANKFPEISREKVFKICNVFHEMIIDQVAEGHTVNLRGFGKFYTTETKSHPGMNMQTGSKMIVPNRITVKFQPSSNFKLKINDA</sequence>
<gene>
    <name evidence="3" type="ORF">H9861_04745</name>
</gene>
<proteinExistence type="inferred from homology"/>
<evidence type="ECO:0000256" key="1">
    <source>
        <dbReference type="ARBA" id="ARBA00021922"/>
    </source>
</evidence>
<reference evidence="3" key="2">
    <citation type="submission" date="2021-04" db="EMBL/GenBank/DDBJ databases">
        <authorList>
            <person name="Gilroy R."/>
        </authorList>
    </citation>
    <scope>NUCLEOTIDE SEQUENCE</scope>
    <source>
        <strain evidence="3">6627</strain>
    </source>
</reference>
<dbReference type="GO" id="GO:0005829">
    <property type="term" value="C:cytosol"/>
    <property type="evidence" value="ECO:0007669"/>
    <property type="project" value="TreeGrafter"/>
</dbReference>
<dbReference type="AlphaFoldDB" id="A0A9D1UX12"/>
<dbReference type="PANTHER" id="PTHR33175:SF2">
    <property type="entry name" value="INTEGRATION HOST FACTOR SUBUNIT ALPHA"/>
    <property type="match status" value="1"/>
</dbReference>
<reference evidence="3" key="1">
    <citation type="journal article" date="2021" name="PeerJ">
        <title>Extensive microbial diversity within the chicken gut microbiome revealed by metagenomics and culture.</title>
        <authorList>
            <person name="Gilroy R."/>
            <person name="Ravi A."/>
            <person name="Getino M."/>
            <person name="Pursley I."/>
            <person name="Horton D.L."/>
            <person name="Alikhan N.F."/>
            <person name="Baker D."/>
            <person name="Gharbi K."/>
            <person name="Hall N."/>
            <person name="Watson M."/>
            <person name="Adriaenssens E.M."/>
            <person name="Foster-Nyarko E."/>
            <person name="Jarju S."/>
            <person name="Secka A."/>
            <person name="Antonio M."/>
            <person name="Oren A."/>
            <person name="Chaudhuri R.R."/>
            <person name="La Ragione R."/>
            <person name="Hildebrand F."/>
            <person name="Pallen M.J."/>
        </authorList>
    </citation>
    <scope>NUCLEOTIDE SEQUENCE</scope>
    <source>
        <strain evidence="3">6627</strain>
    </source>
</reference>
<dbReference type="SMART" id="SM00411">
    <property type="entry name" value="BHL"/>
    <property type="match status" value="1"/>
</dbReference>
<protein>
    <recommendedName>
        <fullName evidence="1">DNA-binding protein HU</fullName>
    </recommendedName>
</protein>
<dbReference type="InterPro" id="IPR000119">
    <property type="entry name" value="Hist_DNA-bd"/>
</dbReference>
<evidence type="ECO:0000313" key="4">
    <source>
        <dbReference type="Proteomes" id="UP000823963"/>
    </source>
</evidence>
<dbReference type="InterPro" id="IPR010992">
    <property type="entry name" value="IHF-like_DNA-bd_dom_sf"/>
</dbReference>
<dbReference type="PANTHER" id="PTHR33175">
    <property type="entry name" value="DNA-BINDING PROTEIN HU"/>
    <property type="match status" value="1"/>
</dbReference>
<dbReference type="Gene3D" id="4.10.520.10">
    <property type="entry name" value="IHF-like DNA-binding proteins"/>
    <property type="match status" value="1"/>
</dbReference>
<comment type="similarity">
    <text evidence="2">Belongs to the bacterial histone-like protein family.</text>
</comment>
<evidence type="ECO:0000256" key="2">
    <source>
        <dbReference type="RuleBase" id="RU003939"/>
    </source>
</evidence>
<dbReference type="GO" id="GO:0003677">
    <property type="term" value="F:DNA binding"/>
    <property type="evidence" value="ECO:0007669"/>
    <property type="project" value="UniProtKB-KW"/>
</dbReference>
<comment type="caution">
    <text evidence="3">The sequence shown here is derived from an EMBL/GenBank/DDBJ whole genome shotgun (WGS) entry which is preliminary data.</text>
</comment>
<keyword evidence="3" id="KW-0238">DNA-binding</keyword>
<dbReference type="SUPFAM" id="SSF47729">
    <property type="entry name" value="IHF-like DNA-binding proteins"/>
    <property type="match status" value="1"/>
</dbReference>
<evidence type="ECO:0000313" key="3">
    <source>
        <dbReference type="EMBL" id="HIX02045.1"/>
    </source>
</evidence>
<dbReference type="Proteomes" id="UP000823963">
    <property type="component" value="Unassembled WGS sequence"/>
</dbReference>
<name>A0A9D1UX12_9LACO</name>
<accession>A0A9D1UX12</accession>
<organism evidence="3 4">
    <name type="scientific">Candidatus Ligilactobacillus excrementigallinarum</name>
    <dbReference type="NCBI Taxonomy" id="2838641"/>
    <lineage>
        <taxon>Bacteria</taxon>
        <taxon>Bacillati</taxon>
        <taxon>Bacillota</taxon>
        <taxon>Bacilli</taxon>
        <taxon>Lactobacillales</taxon>
        <taxon>Lactobacillaceae</taxon>
        <taxon>Ligilactobacillus</taxon>
    </lineage>
</organism>
<dbReference type="EMBL" id="DXFP01000040">
    <property type="protein sequence ID" value="HIX02045.1"/>
    <property type="molecule type" value="Genomic_DNA"/>
</dbReference>
<dbReference type="GO" id="GO:0030527">
    <property type="term" value="F:structural constituent of chromatin"/>
    <property type="evidence" value="ECO:0007669"/>
    <property type="project" value="InterPro"/>
</dbReference>
<dbReference type="Pfam" id="PF00216">
    <property type="entry name" value="Bac_DNA_binding"/>
    <property type="match status" value="1"/>
</dbReference>